<comment type="pathway">
    <text evidence="1">Pyrimidine metabolism; dTTP biosynthesis.</text>
</comment>
<dbReference type="PANTHER" id="PTHR10344:SF1">
    <property type="entry name" value="THYMIDYLATE KINASE"/>
    <property type="match status" value="1"/>
</dbReference>
<dbReference type="GO" id="GO:0005634">
    <property type="term" value="C:nucleus"/>
    <property type="evidence" value="ECO:0007669"/>
    <property type="project" value="TreeGrafter"/>
</dbReference>
<name>A0AAD5X776_9FUNG</name>
<keyword evidence="6" id="KW-0547">Nucleotide-binding</keyword>
<evidence type="ECO:0000256" key="1">
    <source>
        <dbReference type="ARBA" id="ARBA00004992"/>
    </source>
</evidence>
<dbReference type="InterPro" id="IPR039430">
    <property type="entry name" value="Thymidylate_kin-like_dom"/>
</dbReference>
<dbReference type="EC" id="2.7.4.9" evidence="3"/>
<evidence type="ECO:0000256" key="8">
    <source>
        <dbReference type="ARBA" id="ARBA00022840"/>
    </source>
</evidence>
<evidence type="ECO:0000259" key="9">
    <source>
        <dbReference type="Pfam" id="PF02223"/>
    </source>
</evidence>
<evidence type="ECO:0000256" key="4">
    <source>
        <dbReference type="ARBA" id="ARBA00022679"/>
    </source>
</evidence>
<dbReference type="GO" id="GO:0005524">
    <property type="term" value="F:ATP binding"/>
    <property type="evidence" value="ECO:0007669"/>
    <property type="project" value="UniProtKB-KW"/>
</dbReference>
<proteinExistence type="inferred from homology"/>
<dbReference type="PROSITE" id="PS01331">
    <property type="entry name" value="THYMIDYLATE_KINASE"/>
    <property type="match status" value="1"/>
</dbReference>
<sequence length="96" mass="10807">MKQILESGTTLVVDRYAYSGAAYSAAKGLDLDWCKSPDVGLLIPDLVIYLDLVPSEAATRGDYGAERYEKVEFQEKVRNTFKKLEDNRWKVGKQCA</sequence>
<gene>
    <name evidence="10" type="ORF">HK097_011376</name>
</gene>
<dbReference type="GO" id="GO:0005739">
    <property type="term" value="C:mitochondrion"/>
    <property type="evidence" value="ECO:0007669"/>
    <property type="project" value="TreeGrafter"/>
</dbReference>
<dbReference type="AlphaFoldDB" id="A0AAD5X776"/>
<dbReference type="InterPro" id="IPR018095">
    <property type="entry name" value="Thymidylate_kin_CS"/>
</dbReference>
<accession>A0AAD5X776</accession>
<evidence type="ECO:0000256" key="5">
    <source>
        <dbReference type="ARBA" id="ARBA00022727"/>
    </source>
</evidence>
<evidence type="ECO:0000256" key="7">
    <source>
        <dbReference type="ARBA" id="ARBA00022777"/>
    </source>
</evidence>
<dbReference type="PANTHER" id="PTHR10344">
    <property type="entry name" value="THYMIDYLATE KINASE"/>
    <property type="match status" value="1"/>
</dbReference>
<dbReference type="GO" id="GO:0005829">
    <property type="term" value="C:cytosol"/>
    <property type="evidence" value="ECO:0007669"/>
    <property type="project" value="TreeGrafter"/>
</dbReference>
<dbReference type="EMBL" id="JADGJD010000093">
    <property type="protein sequence ID" value="KAJ3055139.1"/>
    <property type="molecule type" value="Genomic_DNA"/>
</dbReference>
<organism evidence="10 11">
    <name type="scientific">Rhizophlyctis rosea</name>
    <dbReference type="NCBI Taxonomy" id="64517"/>
    <lineage>
        <taxon>Eukaryota</taxon>
        <taxon>Fungi</taxon>
        <taxon>Fungi incertae sedis</taxon>
        <taxon>Chytridiomycota</taxon>
        <taxon>Chytridiomycota incertae sedis</taxon>
        <taxon>Chytridiomycetes</taxon>
        <taxon>Rhizophlyctidales</taxon>
        <taxon>Rhizophlyctidaceae</taxon>
        <taxon>Rhizophlyctis</taxon>
    </lineage>
</organism>
<dbReference type="Pfam" id="PF02223">
    <property type="entry name" value="Thymidylate_kin"/>
    <property type="match status" value="1"/>
</dbReference>
<keyword evidence="5" id="KW-0545">Nucleotide biosynthesis</keyword>
<evidence type="ECO:0000256" key="6">
    <source>
        <dbReference type="ARBA" id="ARBA00022741"/>
    </source>
</evidence>
<dbReference type="GO" id="GO:0006227">
    <property type="term" value="P:dUDP biosynthetic process"/>
    <property type="evidence" value="ECO:0007669"/>
    <property type="project" value="TreeGrafter"/>
</dbReference>
<evidence type="ECO:0000256" key="2">
    <source>
        <dbReference type="ARBA" id="ARBA00009776"/>
    </source>
</evidence>
<comment type="caution">
    <text evidence="10">The sequence shown here is derived from an EMBL/GenBank/DDBJ whole genome shotgun (WGS) entry which is preliminary data.</text>
</comment>
<comment type="similarity">
    <text evidence="2">Belongs to the thymidylate kinase family.</text>
</comment>
<reference evidence="10" key="1">
    <citation type="submission" date="2020-05" db="EMBL/GenBank/DDBJ databases">
        <title>Phylogenomic resolution of chytrid fungi.</title>
        <authorList>
            <person name="Stajich J.E."/>
            <person name="Amses K."/>
            <person name="Simmons R."/>
            <person name="Seto K."/>
            <person name="Myers J."/>
            <person name="Bonds A."/>
            <person name="Quandt C.A."/>
            <person name="Barry K."/>
            <person name="Liu P."/>
            <person name="Grigoriev I."/>
            <person name="Longcore J.E."/>
            <person name="James T.Y."/>
        </authorList>
    </citation>
    <scope>NUCLEOTIDE SEQUENCE</scope>
    <source>
        <strain evidence="10">JEL0318</strain>
    </source>
</reference>
<keyword evidence="7" id="KW-0418">Kinase</keyword>
<keyword evidence="4" id="KW-0808">Transferase</keyword>
<dbReference type="GO" id="GO:0004798">
    <property type="term" value="F:dTMP kinase activity"/>
    <property type="evidence" value="ECO:0007669"/>
    <property type="project" value="UniProtKB-EC"/>
</dbReference>
<protein>
    <recommendedName>
        <fullName evidence="3">dTMP kinase</fullName>
        <ecNumber evidence="3">2.7.4.9</ecNumber>
    </recommendedName>
</protein>
<dbReference type="Gene3D" id="3.40.50.300">
    <property type="entry name" value="P-loop containing nucleotide triphosphate hydrolases"/>
    <property type="match status" value="1"/>
</dbReference>
<dbReference type="InterPro" id="IPR027417">
    <property type="entry name" value="P-loop_NTPase"/>
</dbReference>
<dbReference type="SUPFAM" id="SSF52540">
    <property type="entry name" value="P-loop containing nucleoside triphosphate hydrolases"/>
    <property type="match status" value="1"/>
</dbReference>
<dbReference type="Proteomes" id="UP001212841">
    <property type="component" value="Unassembled WGS sequence"/>
</dbReference>
<dbReference type="GO" id="GO:0004550">
    <property type="term" value="F:nucleoside diphosphate kinase activity"/>
    <property type="evidence" value="ECO:0007669"/>
    <property type="project" value="TreeGrafter"/>
</dbReference>
<evidence type="ECO:0000313" key="10">
    <source>
        <dbReference type="EMBL" id="KAJ3055139.1"/>
    </source>
</evidence>
<evidence type="ECO:0000256" key="3">
    <source>
        <dbReference type="ARBA" id="ARBA00012980"/>
    </source>
</evidence>
<evidence type="ECO:0000313" key="11">
    <source>
        <dbReference type="Proteomes" id="UP001212841"/>
    </source>
</evidence>
<keyword evidence="8" id="KW-0067">ATP-binding</keyword>
<feature type="domain" description="Thymidylate kinase-like" evidence="9">
    <location>
        <begin position="3"/>
        <end position="83"/>
    </location>
</feature>
<dbReference type="GO" id="GO:0006233">
    <property type="term" value="P:dTDP biosynthetic process"/>
    <property type="evidence" value="ECO:0007669"/>
    <property type="project" value="InterPro"/>
</dbReference>
<keyword evidence="11" id="KW-1185">Reference proteome</keyword>
<dbReference type="GO" id="GO:0006235">
    <property type="term" value="P:dTTP biosynthetic process"/>
    <property type="evidence" value="ECO:0007669"/>
    <property type="project" value="TreeGrafter"/>
</dbReference>